<dbReference type="FunFam" id="3.30.160.60:FF:000125">
    <property type="entry name" value="Putative zinc finger protein 143"/>
    <property type="match status" value="2"/>
</dbReference>
<dbReference type="SMART" id="SM00355">
    <property type="entry name" value="ZnF_C2H2"/>
    <property type="match status" value="4"/>
</dbReference>
<evidence type="ECO:0000259" key="9">
    <source>
        <dbReference type="PROSITE" id="PS50157"/>
    </source>
</evidence>
<dbReference type="GO" id="GO:0005634">
    <property type="term" value="C:nucleus"/>
    <property type="evidence" value="ECO:0007669"/>
    <property type="project" value="UniProtKB-SubCell"/>
</dbReference>
<protein>
    <recommendedName>
        <fullName evidence="9">C2H2-type domain-containing protein</fullName>
    </recommendedName>
</protein>
<evidence type="ECO:0000256" key="4">
    <source>
        <dbReference type="ARBA" id="ARBA00022771"/>
    </source>
</evidence>
<keyword evidence="2" id="KW-0479">Metal-binding</keyword>
<dbReference type="EMBL" id="JAAAJA010000372">
    <property type="protein sequence ID" value="KAG0255003.1"/>
    <property type="molecule type" value="Genomic_DNA"/>
</dbReference>
<dbReference type="InterPro" id="IPR036236">
    <property type="entry name" value="Znf_C2H2_sf"/>
</dbReference>
<dbReference type="GO" id="GO:0008270">
    <property type="term" value="F:zinc ion binding"/>
    <property type="evidence" value="ECO:0007669"/>
    <property type="project" value="UniProtKB-KW"/>
</dbReference>
<dbReference type="AlphaFoldDB" id="A0A9P6PYT6"/>
<feature type="domain" description="C2H2-type" evidence="9">
    <location>
        <begin position="300"/>
        <end position="329"/>
    </location>
</feature>
<evidence type="ECO:0000256" key="6">
    <source>
        <dbReference type="ARBA" id="ARBA00023242"/>
    </source>
</evidence>
<feature type="domain" description="C2H2-type" evidence="9">
    <location>
        <begin position="738"/>
        <end position="767"/>
    </location>
</feature>
<feature type="compositionally biased region" description="Low complexity" evidence="8">
    <location>
        <begin position="687"/>
        <end position="700"/>
    </location>
</feature>
<feature type="compositionally biased region" description="Basic and acidic residues" evidence="8">
    <location>
        <begin position="481"/>
        <end position="493"/>
    </location>
</feature>
<dbReference type="InterPro" id="IPR013087">
    <property type="entry name" value="Znf_C2H2_type"/>
</dbReference>
<feature type="compositionally biased region" description="Polar residues" evidence="8">
    <location>
        <begin position="169"/>
        <end position="184"/>
    </location>
</feature>
<proteinExistence type="predicted"/>
<evidence type="ECO:0000256" key="8">
    <source>
        <dbReference type="SAM" id="MobiDB-lite"/>
    </source>
</evidence>
<keyword evidence="3" id="KW-0677">Repeat</keyword>
<feature type="domain" description="C2H2-type" evidence="9">
    <location>
        <begin position="330"/>
        <end position="359"/>
    </location>
</feature>
<feature type="compositionally biased region" description="Low complexity" evidence="8">
    <location>
        <begin position="715"/>
        <end position="724"/>
    </location>
</feature>
<feature type="compositionally biased region" description="Polar residues" evidence="8">
    <location>
        <begin position="674"/>
        <end position="685"/>
    </location>
</feature>
<comment type="subcellular location">
    <subcellularLocation>
        <location evidence="1">Nucleus</location>
    </subcellularLocation>
</comment>
<gene>
    <name evidence="10" type="ORF">BG011_005402</name>
</gene>
<feature type="region of interest" description="Disordered" evidence="8">
    <location>
        <begin position="481"/>
        <end position="518"/>
    </location>
</feature>
<feature type="compositionally biased region" description="Polar residues" evidence="8">
    <location>
        <begin position="701"/>
        <end position="714"/>
    </location>
</feature>
<evidence type="ECO:0000313" key="10">
    <source>
        <dbReference type="EMBL" id="KAG0255003.1"/>
    </source>
</evidence>
<feature type="region of interest" description="Disordered" evidence="8">
    <location>
        <begin position="350"/>
        <end position="436"/>
    </location>
</feature>
<dbReference type="SUPFAM" id="SSF57667">
    <property type="entry name" value="beta-beta-alpha zinc fingers"/>
    <property type="match status" value="3"/>
</dbReference>
<dbReference type="Pfam" id="PF00096">
    <property type="entry name" value="zf-C2H2"/>
    <property type="match status" value="4"/>
</dbReference>
<dbReference type="GO" id="GO:1990527">
    <property type="term" value="C:Tec1p-Ste12p-Dig1p complex"/>
    <property type="evidence" value="ECO:0007669"/>
    <property type="project" value="TreeGrafter"/>
</dbReference>
<dbReference type="PANTHER" id="PTHR47427:SF2">
    <property type="entry name" value="C2H2-TYPE DOMAIN-CONTAINING PROTEIN"/>
    <property type="match status" value="1"/>
</dbReference>
<evidence type="ECO:0000256" key="3">
    <source>
        <dbReference type="ARBA" id="ARBA00022737"/>
    </source>
</evidence>
<comment type="caution">
    <text evidence="10">The sequence shown here is derived from an EMBL/GenBank/DDBJ whole genome shotgun (WGS) entry which is preliminary data.</text>
</comment>
<feature type="compositionally biased region" description="Polar residues" evidence="8">
    <location>
        <begin position="390"/>
        <end position="406"/>
    </location>
</feature>
<feature type="region of interest" description="Disordered" evidence="8">
    <location>
        <begin position="661"/>
        <end position="740"/>
    </location>
</feature>
<dbReference type="GO" id="GO:0003700">
    <property type="term" value="F:DNA-binding transcription factor activity"/>
    <property type="evidence" value="ECO:0007669"/>
    <property type="project" value="TreeGrafter"/>
</dbReference>
<name>A0A9P6PYT6_9FUNG</name>
<feature type="compositionally biased region" description="Polar residues" evidence="8">
    <location>
        <begin position="8"/>
        <end position="33"/>
    </location>
</feature>
<feature type="region of interest" description="Disordered" evidence="8">
    <location>
        <begin position="534"/>
        <end position="588"/>
    </location>
</feature>
<evidence type="ECO:0000256" key="2">
    <source>
        <dbReference type="ARBA" id="ARBA00022723"/>
    </source>
</evidence>
<feature type="compositionally biased region" description="Basic and acidic residues" evidence="8">
    <location>
        <begin position="357"/>
        <end position="379"/>
    </location>
</feature>
<keyword evidence="5" id="KW-0862">Zinc</keyword>
<keyword evidence="4 7" id="KW-0863">Zinc-finger</keyword>
<feature type="region of interest" description="Disordered" evidence="8">
    <location>
        <begin position="1"/>
        <end position="33"/>
    </location>
</feature>
<dbReference type="PANTHER" id="PTHR47427">
    <property type="entry name" value="PROTEIN STE12"/>
    <property type="match status" value="1"/>
</dbReference>
<feature type="domain" description="C2H2-type" evidence="9">
    <location>
        <begin position="768"/>
        <end position="797"/>
    </location>
</feature>
<feature type="compositionally biased region" description="Low complexity" evidence="8">
    <location>
        <begin position="543"/>
        <end position="587"/>
    </location>
</feature>
<sequence>MDTVPGLDSNTVKMVHSGSIQTSSSMDDTASDNTELATPVVLASHHASPITHKGTKTNVMFGATAVPHPLAMSADHNSLHHFQANGNHMYTHSPNSAYIHAALGPLSNSVSPAYSTATIPSSTTAAFMAMHGHNTSLYDTPRRNSVPTLTVGQAERKRKVTSEEKTLHRQASWSNLSSSATPMQSFPTAPLSGLHHQLNATHIDPSMVPYYRSHFTQQNVFQQQHSLGQVMPSTANSSACPSPMPESFMQGTMLNSINSSPIAATPTLAEIGAVVKVRRNNSVCSTTSMSSAGSASSNKHPCKFQDCGWTFKRYEHLKRHMLVHSKERPYVCDFMGCNKTFSRSDNFSAHLRTHSKKSSDLGRRDSMVPEGENGVKEECLESQLQLSSQDQGADSTFSFQPMSQEPSEYGRDYSPSRSSTSTPLGQATVGGDEESFNMMSHSGYTFGSNAMYPMDPLDQLSSMVPRFDTIRLDLKSVAPGDIHKQPYEDESHSETLLPGGNPNGESSHPSPMPHYEHFTFPTSISTHFMPVIHNGFPLDHSDLQQQQQQQPQQPQQQLHHQSSHESLSSGSYSSLPSSDSSASSTSSFNTAGYHAQHGFPFADGVHAMDSELHYSPSSPMNEDGSIHSLQSHAQFPHGHPDFYNAKVTGAQVFHHPFPSLHSTSTSALPPHPLMSNSPFTQSGLNESMYSSSSPASSVSSNLPGSRGSTNSDNITGSTNGHSTSSGGGSKHGGSGKHHTCSVVGCSKRFKRLEHLKRHIKTHTLERPFNCPYPTCTKKFSRSDNLSQHVKTHQRQLTKLQMKQRNQAQAQAQQAAQQVLG</sequence>
<dbReference type="Gene3D" id="3.30.160.60">
    <property type="entry name" value="Classic Zinc Finger"/>
    <property type="match status" value="4"/>
</dbReference>
<evidence type="ECO:0000256" key="1">
    <source>
        <dbReference type="ARBA" id="ARBA00004123"/>
    </source>
</evidence>
<organism evidence="10 11">
    <name type="scientific">Mortierella polycephala</name>
    <dbReference type="NCBI Taxonomy" id="41804"/>
    <lineage>
        <taxon>Eukaryota</taxon>
        <taxon>Fungi</taxon>
        <taxon>Fungi incertae sedis</taxon>
        <taxon>Mucoromycota</taxon>
        <taxon>Mortierellomycotina</taxon>
        <taxon>Mortierellomycetes</taxon>
        <taxon>Mortierellales</taxon>
        <taxon>Mortierellaceae</taxon>
        <taxon>Mortierella</taxon>
    </lineage>
</organism>
<dbReference type="Proteomes" id="UP000726737">
    <property type="component" value="Unassembled WGS sequence"/>
</dbReference>
<evidence type="ECO:0000313" key="11">
    <source>
        <dbReference type="Proteomes" id="UP000726737"/>
    </source>
</evidence>
<dbReference type="OrthoDB" id="6365676at2759"/>
<dbReference type="PROSITE" id="PS50157">
    <property type="entry name" value="ZINC_FINGER_C2H2_2"/>
    <property type="match status" value="4"/>
</dbReference>
<dbReference type="GO" id="GO:1990526">
    <property type="term" value="C:Ste12p-Dig1p-Dig2p complex"/>
    <property type="evidence" value="ECO:0007669"/>
    <property type="project" value="TreeGrafter"/>
</dbReference>
<feature type="region of interest" description="Disordered" evidence="8">
    <location>
        <begin position="138"/>
        <end position="184"/>
    </location>
</feature>
<evidence type="ECO:0000256" key="5">
    <source>
        <dbReference type="ARBA" id="ARBA00022833"/>
    </source>
</evidence>
<feature type="compositionally biased region" description="Polar residues" evidence="8">
    <location>
        <begin position="138"/>
        <end position="151"/>
    </location>
</feature>
<feature type="compositionally biased region" description="Polar residues" evidence="8">
    <location>
        <begin position="415"/>
        <end position="425"/>
    </location>
</feature>
<reference evidence="10" key="1">
    <citation type="journal article" date="2020" name="Fungal Divers.">
        <title>Resolving the Mortierellaceae phylogeny through synthesis of multi-gene phylogenetics and phylogenomics.</title>
        <authorList>
            <person name="Vandepol N."/>
            <person name="Liber J."/>
            <person name="Desiro A."/>
            <person name="Na H."/>
            <person name="Kennedy M."/>
            <person name="Barry K."/>
            <person name="Grigoriev I.V."/>
            <person name="Miller A.N."/>
            <person name="O'Donnell K."/>
            <person name="Stajich J.E."/>
            <person name="Bonito G."/>
        </authorList>
    </citation>
    <scope>NUCLEOTIDE SEQUENCE</scope>
    <source>
        <strain evidence="10">KOD948</strain>
    </source>
</reference>
<accession>A0A9P6PYT6</accession>
<evidence type="ECO:0000256" key="7">
    <source>
        <dbReference type="PROSITE-ProRule" id="PRU00042"/>
    </source>
</evidence>
<keyword evidence="6" id="KW-0539">Nucleus</keyword>
<keyword evidence="11" id="KW-1185">Reference proteome</keyword>
<dbReference type="InterPro" id="IPR052127">
    <property type="entry name" value="STE12_transcription_factor"/>
</dbReference>
<dbReference type="PROSITE" id="PS00028">
    <property type="entry name" value="ZINC_FINGER_C2H2_1"/>
    <property type="match status" value="4"/>
</dbReference>